<sequence length="96" mass="10653">MILSGCAPLTDSKDPEPAPDISISNALYGPHFIHFEITVNTVIHTDIEVEFLVGTGATPPKNPASKQGYISRTFGNKTPKRQLLLFMYKDNAWHLQ</sequence>
<keyword evidence="3" id="KW-1185">Reference proteome</keyword>
<proteinExistence type="predicted"/>
<dbReference type="RefSeq" id="WP_326926874.1">
    <property type="nucleotide sequence ID" value="NZ_CP123443.1"/>
</dbReference>
<dbReference type="EMBL" id="CP123443">
    <property type="protein sequence ID" value="WGK68688.1"/>
    <property type="molecule type" value="Genomic_DNA"/>
</dbReference>
<evidence type="ECO:0000313" key="2">
    <source>
        <dbReference type="EMBL" id="WGK68688.1"/>
    </source>
</evidence>
<feature type="region of interest" description="Disordered" evidence="1">
    <location>
        <begin position="1"/>
        <end position="20"/>
    </location>
</feature>
<evidence type="ECO:0000313" key="3">
    <source>
        <dbReference type="Proteomes" id="UP001228690"/>
    </source>
</evidence>
<organism evidence="2 3">
    <name type="scientific">Candidatus Haliotispira prima</name>
    <dbReference type="NCBI Taxonomy" id="3034016"/>
    <lineage>
        <taxon>Bacteria</taxon>
        <taxon>Pseudomonadati</taxon>
        <taxon>Spirochaetota</taxon>
        <taxon>Spirochaetia</taxon>
        <taxon>Spirochaetales</taxon>
        <taxon>Spirochaetaceae</taxon>
        <taxon>Candidatus Haliotispira</taxon>
    </lineage>
</organism>
<name>A0ABY8MFK1_9SPIO</name>
<evidence type="ECO:0000256" key="1">
    <source>
        <dbReference type="SAM" id="MobiDB-lite"/>
    </source>
</evidence>
<protein>
    <submittedName>
        <fullName evidence="2">Uncharacterized protein</fullName>
    </submittedName>
</protein>
<reference evidence="2 3" key="1">
    <citation type="submission" date="2023-04" db="EMBL/GenBank/DDBJ databases">
        <title>Spirochaete genome identified in red abalone sample constitutes a novel genus.</title>
        <authorList>
            <person name="Sharma S.P."/>
            <person name="Purcell C.M."/>
            <person name="Hyde J.R."/>
            <person name="Severin A.J."/>
        </authorList>
    </citation>
    <scope>NUCLEOTIDE SEQUENCE [LARGE SCALE GENOMIC DNA]</scope>
    <source>
        <strain evidence="2 3">SP-2023</strain>
    </source>
</reference>
<accession>A0ABY8MFK1</accession>
<dbReference type="Proteomes" id="UP001228690">
    <property type="component" value="Chromosome"/>
</dbReference>
<gene>
    <name evidence="2" type="ORF">P0082_09385</name>
</gene>